<dbReference type="EMBL" id="JADXDR010000170">
    <property type="protein sequence ID" value="KAI7836914.1"/>
    <property type="molecule type" value="Genomic_DNA"/>
</dbReference>
<name>A0AAD5GYA3_9CHLO</name>
<feature type="region of interest" description="Disordered" evidence="1">
    <location>
        <begin position="140"/>
        <end position="176"/>
    </location>
</feature>
<dbReference type="PANTHER" id="PTHR43628:SF1">
    <property type="entry name" value="CHITIN SYNTHASE REGULATORY FACTOR 2-RELATED"/>
    <property type="match status" value="1"/>
</dbReference>
<evidence type="ECO:0000313" key="2">
    <source>
        <dbReference type="EMBL" id="KAI7836914.1"/>
    </source>
</evidence>
<organism evidence="2 3">
    <name type="scientific">Chlorella ohadii</name>
    <dbReference type="NCBI Taxonomy" id="2649997"/>
    <lineage>
        <taxon>Eukaryota</taxon>
        <taxon>Viridiplantae</taxon>
        <taxon>Chlorophyta</taxon>
        <taxon>core chlorophytes</taxon>
        <taxon>Trebouxiophyceae</taxon>
        <taxon>Chlorellales</taxon>
        <taxon>Chlorellaceae</taxon>
        <taxon>Chlorella clade</taxon>
        <taxon>Chlorella</taxon>
    </lineage>
</organism>
<dbReference type="Gene3D" id="1.25.40.10">
    <property type="entry name" value="Tetratricopeptide repeat domain"/>
    <property type="match status" value="2"/>
</dbReference>
<dbReference type="PANTHER" id="PTHR43628">
    <property type="entry name" value="ACTIVATOR OF C KINASE PROTEIN 1-RELATED"/>
    <property type="match status" value="1"/>
</dbReference>
<dbReference type="Proteomes" id="UP001205105">
    <property type="component" value="Unassembled WGS sequence"/>
</dbReference>
<proteinExistence type="predicted"/>
<evidence type="ECO:0000313" key="3">
    <source>
        <dbReference type="Proteomes" id="UP001205105"/>
    </source>
</evidence>
<reference evidence="2" key="1">
    <citation type="submission" date="2020-11" db="EMBL/GenBank/DDBJ databases">
        <title>Chlorella ohadii genome sequencing and assembly.</title>
        <authorList>
            <person name="Murik O."/>
            <person name="Treves H."/>
            <person name="Kedem I."/>
            <person name="Shotland Y."/>
            <person name="Kaplan A."/>
        </authorList>
    </citation>
    <scope>NUCLEOTIDE SEQUENCE</scope>
    <source>
        <strain evidence="2">1</strain>
    </source>
</reference>
<sequence length="249" mass="25328">MQPDAAGDGGASAVAAGWAGDGAFEPEHAGSPQPLSARHRTSLDRSPWADLQPEMLAVVLAQAGHSSSLARTAAAAGAAGEHGSDEAARYWRKAAKLGHPEGQWKLGWAHYKGLMGLAADGEEALLWLSRAARQLAEVVGDSADGGSSGSASGSGGGRLTDGGRSSGSGRLGATAAGAGRRPLPALMSESQCKLILSQAAHVLGLLYLDGEGTKADLGIALKWLRLAERQGCREVSRVIGSLLNVGMYG</sequence>
<feature type="region of interest" description="Disordered" evidence="1">
    <location>
        <begin position="21"/>
        <end position="44"/>
    </location>
</feature>
<dbReference type="SUPFAM" id="SSF81901">
    <property type="entry name" value="HCP-like"/>
    <property type="match status" value="1"/>
</dbReference>
<gene>
    <name evidence="2" type="ORF">COHA_009246</name>
</gene>
<dbReference type="InterPro" id="IPR006597">
    <property type="entry name" value="Sel1-like"/>
</dbReference>
<dbReference type="InterPro" id="IPR011990">
    <property type="entry name" value="TPR-like_helical_dom_sf"/>
</dbReference>
<dbReference type="SMART" id="SM00671">
    <property type="entry name" value="SEL1"/>
    <property type="match status" value="3"/>
</dbReference>
<dbReference type="InterPro" id="IPR052945">
    <property type="entry name" value="Mitotic_Regulator"/>
</dbReference>
<accession>A0AAD5GYA3</accession>
<protein>
    <submittedName>
        <fullName evidence="2">Uncharacterized protein</fullName>
    </submittedName>
</protein>
<dbReference type="AlphaFoldDB" id="A0AAD5GYA3"/>
<comment type="caution">
    <text evidence="2">The sequence shown here is derived from an EMBL/GenBank/DDBJ whole genome shotgun (WGS) entry which is preliminary data.</text>
</comment>
<dbReference type="Pfam" id="PF08238">
    <property type="entry name" value="Sel1"/>
    <property type="match status" value="3"/>
</dbReference>
<evidence type="ECO:0000256" key="1">
    <source>
        <dbReference type="SAM" id="MobiDB-lite"/>
    </source>
</evidence>
<keyword evidence="3" id="KW-1185">Reference proteome</keyword>
<feature type="compositionally biased region" description="Gly residues" evidence="1">
    <location>
        <begin position="146"/>
        <end position="170"/>
    </location>
</feature>